<evidence type="ECO:0000256" key="8">
    <source>
        <dbReference type="ARBA" id="ARBA00023004"/>
    </source>
</evidence>
<dbReference type="InterPro" id="IPR010917">
    <property type="entry name" value="TonB_rcpt_CS"/>
</dbReference>
<keyword evidence="7 17" id="KW-0732">Signal</keyword>
<feature type="short sequence motif" description="TonB C-terminal box" evidence="15">
    <location>
        <begin position="787"/>
        <end position="804"/>
    </location>
</feature>
<evidence type="ECO:0000256" key="5">
    <source>
        <dbReference type="ARBA" id="ARBA00022496"/>
    </source>
</evidence>
<dbReference type="PROSITE" id="PS01156">
    <property type="entry name" value="TONB_DEPENDENT_REC_2"/>
    <property type="match status" value="1"/>
</dbReference>
<dbReference type="NCBIfam" id="TIGR01783">
    <property type="entry name" value="TonB-siderophor"/>
    <property type="match status" value="1"/>
</dbReference>
<organism evidence="19 21">
    <name type="scientific">Orrella dioscoreae</name>
    <dbReference type="NCBI Taxonomy" id="1851544"/>
    <lineage>
        <taxon>Bacteria</taxon>
        <taxon>Pseudomonadati</taxon>
        <taxon>Pseudomonadota</taxon>
        <taxon>Betaproteobacteria</taxon>
        <taxon>Burkholderiales</taxon>
        <taxon>Alcaligenaceae</taxon>
        <taxon>Orrella</taxon>
    </lineage>
</organism>
<comment type="similarity">
    <text evidence="2 14 16">Belongs to the TonB-dependent receptor family.</text>
</comment>
<keyword evidence="10 16" id="KW-0798">TonB box</keyword>
<dbReference type="AlphaFoldDB" id="A0A1C3K4R6"/>
<dbReference type="Pfam" id="PF00593">
    <property type="entry name" value="TonB_dep_Rec_b-barrel"/>
    <property type="match status" value="1"/>
</dbReference>
<comment type="subcellular location">
    <subcellularLocation>
        <location evidence="1 14">Cell outer membrane</location>
        <topology evidence="1 14">Multi-pass membrane protein</topology>
    </subcellularLocation>
</comment>
<sequence length="804" mass="87743">MPCPTGSRPRAPALAVAALPVALALAASTLATPVLAQSIPPGQSDALHVYALPAGPLADTLNRISLSSGRVISVDPALVAGRQAGAVQGMFDAEEAVRRALAGTDLESVTTPSRAITVRPAPAPVRGASQLAPVMVAATLVDPTVTEGTRSYTARAVSMGKSTHSLRETPQSITVLTRQRMDDQNVTTLGQAMDYVTGVKASPTGTGIVNIESRGFLINEYLVDGLPFKGGQGMWGNALMDLGIYDRVEVWRGPTGLLEGAAEPSGTINLVRKRALAEPGFKGAVSVGTWDRYRAEIDGTGALTEDGRLRARGVVIEDRAGSHLHRVYSDRRTVYGTLEYDFTPSTTLSVGGTWQEGGSLVFVGLPQYADGRNIDVPRSTYLGSKDANKDDNALSYFAELEHRLADGGKFRLNASHSVRRTWLNRYMTHSYIDPVTNDVTIRAARQRSRQENKGVDAFLTLPVDAWGLRHEITAGANYQEYQGGQVQAPFVSFRQNIDRPDLGVAPTLFEPGELPRTQVTQYGVYAQARVKPVEPVTVLLGGRYAWWDTRDPDAPDSDQRIKAEFVPYAGLVVDLDAHHSAYASYSRIFSPQTEQSAGGGFLAPRVGRQVELGIKGEYLDQRLNTHLAVFRIDDVNRAIADPDNEDFSLAAGKVRSQGVEAEVSGRLTPQWEMSAGYAYTSTRYREGADNEVGLPYNSAYPRHNFSLWTKYRFADGVLDRVSVGGGLRWLSEQYVQRGGARWTQPAYTLVDLQLGYALRPDMDLTLTVTNLFDKRYFKKISGHEFRQTYYGEPRGAMLTLRGAF</sequence>
<keyword evidence="6 14" id="KW-0812">Transmembrane</keyword>
<reference evidence="20 21" key="2">
    <citation type="submission" date="2017-08" db="EMBL/GenBank/DDBJ databases">
        <authorList>
            <person name="de Groot N.N."/>
        </authorList>
    </citation>
    <scope>NUCLEOTIDE SEQUENCE [LARGE SCALE GENOMIC DNA]</scope>
    <source>
        <strain evidence="20">Orrdi1</strain>
    </source>
</reference>
<dbReference type="Gene3D" id="2.40.170.20">
    <property type="entry name" value="TonB-dependent receptor, beta-barrel domain"/>
    <property type="match status" value="1"/>
</dbReference>
<evidence type="ECO:0000256" key="15">
    <source>
        <dbReference type="PROSITE-ProRule" id="PRU10144"/>
    </source>
</evidence>
<keyword evidence="3 14" id="KW-0813">Transport</keyword>
<dbReference type="OrthoDB" id="8533686at2"/>
<dbReference type="Pfam" id="PF07715">
    <property type="entry name" value="Plug"/>
    <property type="match status" value="1"/>
</dbReference>
<dbReference type="PANTHER" id="PTHR32552:SF74">
    <property type="entry name" value="HYDROXAMATE SIDEROPHORE RECEPTOR FHUE"/>
    <property type="match status" value="1"/>
</dbReference>
<evidence type="ECO:0000256" key="2">
    <source>
        <dbReference type="ARBA" id="ARBA00009810"/>
    </source>
</evidence>
<dbReference type="InterPro" id="IPR011662">
    <property type="entry name" value="Secretin/TonB_short_N"/>
</dbReference>
<dbReference type="EMBL" id="FLRC01000033">
    <property type="protein sequence ID" value="SBT26395.1"/>
    <property type="molecule type" value="Genomic_DNA"/>
</dbReference>
<dbReference type="GO" id="GO:0015891">
    <property type="term" value="P:siderophore transport"/>
    <property type="evidence" value="ECO:0007669"/>
    <property type="project" value="InterPro"/>
</dbReference>
<keyword evidence="12 19" id="KW-0675">Receptor</keyword>
<evidence type="ECO:0000256" key="13">
    <source>
        <dbReference type="ARBA" id="ARBA00023237"/>
    </source>
</evidence>
<keyword evidence="8" id="KW-0408">Iron</keyword>
<name>A0A1C3K4R6_9BURK</name>
<feature type="signal peptide" evidence="17">
    <location>
        <begin position="1"/>
        <end position="36"/>
    </location>
</feature>
<dbReference type="SUPFAM" id="SSF56935">
    <property type="entry name" value="Porins"/>
    <property type="match status" value="1"/>
</dbReference>
<dbReference type="CDD" id="cd01347">
    <property type="entry name" value="ligand_gated_channel"/>
    <property type="match status" value="1"/>
</dbReference>
<dbReference type="InterPro" id="IPR000531">
    <property type="entry name" value="Beta-barrel_TonB"/>
</dbReference>
<dbReference type="InterPro" id="IPR037066">
    <property type="entry name" value="Plug_dom_sf"/>
</dbReference>
<protein>
    <submittedName>
        <fullName evidence="19">TonB-dependent siderophore receptor</fullName>
    </submittedName>
</protein>
<dbReference type="KEGG" id="odi:ODI_R0370"/>
<evidence type="ECO:0000256" key="16">
    <source>
        <dbReference type="RuleBase" id="RU003357"/>
    </source>
</evidence>
<keyword evidence="21" id="KW-1185">Reference proteome</keyword>
<dbReference type="Gene3D" id="3.55.50.30">
    <property type="match status" value="1"/>
</dbReference>
<dbReference type="EMBL" id="LT907988">
    <property type="protein sequence ID" value="SOE46603.1"/>
    <property type="molecule type" value="Genomic_DNA"/>
</dbReference>
<evidence type="ECO:0000256" key="11">
    <source>
        <dbReference type="ARBA" id="ARBA00023136"/>
    </source>
</evidence>
<dbReference type="InterPro" id="IPR010105">
    <property type="entry name" value="TonB_sidphr_rcpt"/>
</dbReference>
<dbReference type="PROSITE" id="PS52016">
    <property type="entry name" value="TONB_DEPENDENT_REC_3"/>
    <property type="match status" value="1"/>
</dbReference>
<evidence type="ECO:0000313" key="20">
    <source>
        <dbReference type="EMBL" id="SOE46603.1"/>
    </source>
</evidence>
<evidence type="ECO:0000256" key="7">
    <source>
        <dbReference type="ARBA" id="ARBA00022729"/>
    </source>
</evidence>
<evidence type="ECO:0000256" key="1">
    <source>
        <dbReference type="ARBA" id="ARBA00004571"/>
    </source>
</evidence>
<dbReference type="InterPro" id="IPR012910">
    <property type="entry name" value="Plug_dom"/>
</dbReference>
<dbReference type="GO" id="GO:0009279">
    <property type="term" value="C:cell outer membrane"/>
    <property type="evidence" value="ECO:0007669"/>
    <property type="project" value="UniProtKB-SubCell"/>
</dbReference>
<dbReference type="GO" id="GO:0038023">
    <property type="term" value="F:signaling receptor activity"/>
    <property type="evidence" value="ECO:0007669"/>
    <property type="project" value="InterPro"/>
</dbReference>
<accession>A0A1C3K4R6</accession>
<gene>
    <name evidence="19" type="ORF">ODI_04168</name>
    <name evidence="20" type="ORF">ODI_R0370</name>
</gene>
<evidence type="ECO:0000256" key="17">
    <source>
        <dbReference type="SAM" id="SignalP"/>
    </source>
</evidence>
<keyword evidence="4 14" id="KW-1134">Transmembrane beta strand</keyword>
<feature type="domain" description="Secretin/TonB short N-terminal" evidence="18">
    <location>
        <begin position="70"/>
        <end position="121"/>
    </location>
</feature>
<dbReference type="RefSeq" id="WP_067756062.1">
    <property type="nucleotide sequence ID" value="NZ_LT907988.1"/>
</dbReference>
<evidence type="ECO:0000259" key="18">
    <source>
        <dbReference type="SMART" id="SM00965"/>
    </source>
</evidence>
<evidence type="ECO:0000313" key="21">
    <source>
        <dbReference type="Proteomes" id="UP000078558"/>
    </source>
</evidence>
<dbReference type="STRING" id="1851544.ODI_04168"/>
<evidence type="ECO:0000313" key="19">
    <source>
        <dbReference type="EMBL" id="SBT26395.1"/>
    </source>
</evidence>
<feature type="chain" id="PRO_5015062650" evidence="17">
    <location>
        <begin position="37"/>
        <end position="804"/>
    </location>
</feature>
<reference evidence="19 21" key="1">
    <citation type="submission" date="2016-06" db="EMBL/GenBank/DDBJ databases">
        <authorList>
            <person name="Kjaerup R.B."/>
            <person name="Dalgaard T.S."/>
            <person name="Juul-Madsen H.R."/>
        </authorList>
    </citation>
    <scope>NUCLEOTIDE SEQUENCE [LARGE SCALE GENOMIC DNA]</scope>
    <source>
        <strain evidence="19">Orrdi1</strain>
    </source>
</reference>
<evidence type="ECO:0000256" key="6">
    <source>
        <dbReference type="ARBA" id="ARBA00022692"/>
    </source>
</evidence>
<proteinExistence type="inferred from homology"/>
<dbReference type="InterPro" id="IPR039426">
    <property type="entry name" value="TonB-dep_rcpt-like"/>
</dbReference>
<evidence type="ECO:0000256" key="12">
    <source>
        <dbReference type="ARBA" id="ARBA00023170"/>
    </source>
</evidence>
<evidence type="ECO:0000256" key="4">
    <source>
        <dbReference type="ARBA" id="ARBA00022452"/>
    </source>
</evidence>
<dbReference type="SMART" id="SM00965">
    <property type="entry name" value="STN"/>
    <property type="match status" value="1"/>
</dbReference>
<keyword evidence="11 14" id="KW-0472">Membrane</keyword>
<keyword evidence="5" id="KW-0410">Iron transport</keyword>
<dbReference type="FunFam" id="2.170.130.10:FF:000010">
    <property type="entry name" value="Ferripyoverdine receptor"/>
    <property type="match status" value="1"/>
</dbReference>
<dbReference type="InterPro" id="IPR036942">
    <property type="entry name" value="Beta-barrel_TonB_sf"/>
</dbReference>
<dbReference type="GO" id="GO:0015344">
    <property type="term" value="F:siderophore uptake transmembrane transporter activity"/>
    <property type="evidence" value="ECO:0007669"/>
    <property type="project" value="TreeGrafter"/>
</dbReference>
<dbReference type="Gene3D" id="2.170.130.10">
    <property type="entry name" value="TonB-dependent receptor, plug domain"/>
    <property type="match status" value="1"/>
</dbReference>
<evidence type="ECO:0000256" key="14">
    <source>
        <dbReference type="PROSITE-ProRule" id="PRU01360"/>
    </source>
</evidence>
<dbReference type="Proteomes" id="UP000078558">
    <property type="component" value="Chromosome I"/>
</dbReference>
<dbReference type="PANTHER" id="PTHR32552">
    <property type="entry name" value="FERRICHROME IRON RECEPTOR-RELATED"/>
    <property type="match status" value="1"/>
</dbReference>
<evidence type="ECO:0000256" key="10">
    <source>
        <dbReference type="ARBA" id="ARBA00023077"/>
    </source>
</evidence>
<evidence type="ECO:0000256" key="3">
    <source>
        <dbReference type="ARBA" id="ARBA00022448"/>
    </source>
</evidence>
<evidence type="ECO:0000256" key="9">
    <source>
        <dbReference type="ARBA" id="ARBA00023065"/>
    </source>
</evidence>
<keyword evidence="13 14" id="KW-0998">Cell outer membrane</keyword>
<keyword evidence="9" id="KW-0406">Ion transport</keyword>